<evidence type="ECO:0000256" key="1">
    <source>
        <dbReference type="SAM" id="MobiDB-lite"/>
    </source>
</evidence>
<organism evidence="2 3">
    <name type="scientific">Botryobasidium botryosum (strain FD-172 SS1)</name>
    <dbReference type="NCBI Taxonomy" id="930990"/>
    <lineage>
        <taxon>Eukaryota</taxon>
        <taxon>Fungi</taxon>
        <taxon>Dikarya</taxon>
        <taxon>Basidiomycota</taxon>
        <taxon>Agaricomycotina</taxon>
        <taxon>Agaricomycetes</taxon>
        <taxon>Cantharellales</taxon>
        <taxon>Botryobasidiaceae</taxon>
        <taxon>Botryobasidium</taxon>
    </lineage>
</organism>
<feature type="compositionally biased region" description="Gly residues" evidence="1">
    <location>
        <begin position="1"/>
        <end position="21"/>
    </location>
</feature>
<protein>
    <submittedName>
        <fullName evidence="2">Uncharacterized protein</fullName>
    </submittedName>
</protein>
<dbReference type="AlphaFoldDB" id="A0A067M2T7"/>
<feature type="region of interest" description="Disordered" evidence="1">
    <location>
        <begin position="70"/>
        <end position="112"/>
    </location>
</feature>
<feature type="compositionally biased region" description="Basic and acidic residues" evidence="1">
    <location>
        <begin position="133"/>
        <end position="149"/>
    </location>
</feature>
<evidence type="ECO:0000313" key="3">
    <source>
        <dbReference type="Proteomes" id="UP000027195"/>
    </source>
</evidence>
<accession>A0A067M2T7</accession>
<proteinExistence type="predicted"/>
<feature type="region of interest" description="Disordered" evidence="1">
    <location>
        <begin position="183"/>
        <end position="270"/>
    </location>
</feature>
<feature type="compositionally biased region" description="Basic and acidic residues" evidence="1">
    <location>
        <begin position="71"/>
        <end position="81"/>
    </location>
</feature>
<dbReference type="InParanoid" id="A0A067M2T7"/>
<feature type="compositionally biased region" description="Basic and acidic residues" evidence="1">
    <location>
        <begin position="194"/>
        <end position="222"/>
    </location>
</feature>
<feature type="region of interest" description="Disordered" evidence="1">
    <location>
        <begin position="1"/>
        <end position="24"/>
    </location>
</feature>
<dbReference type="HOGENOM" id="CLU_1030542_0_0_1"/>
<evidence type="ECO:0000313" key="2">
    <source>
        <dbReference type="EMBL" id="KDQ09844.1"/>
    </source>
</evidence>
<keyword evidence="3" id="KW-1185">Reference proteome</keyword>
<sequence>MYGSAWGVGKGKGRGGSGATEGVGRAWRRTRLVERRGWLIVRTMDARRKIEERGGERCAYGGRTGVVSVKVKGDGDKRSGSRGEAVVKQNKGARVMSTGGRLQEQAPDEGCSNEMTREHLTEGARRPVRPTKGTREIRKCPGNRARDAGEDGDGGSMEAIMGRDNEDGLGDARGWWLVLKLEGERAPGKRRPRYLRDRTPDKRCSDPEHLAKGAHGEPERPMKGAQAKKLASAWQKVHATAVTAATTTGGGGGGDGDEDGDEKDKEVELG</sequence>
<name>A0A067M2T7_BOTB1</name>
<gene>
    <name evidence="2" type="ORF">BOTBODRAFT_47433</name>
</gene>
<dbReference type="EMBL" id="KL198074">
    <property type="protein sequence ID" value="KDQ09844.1"/>
    <property type="molecule type" value="Genomic_DNA"/>
</dbReference>
<feature type="region of interest" description="Disordered" evidence="1">
    <location>
        <begin position="133"/>
        <end position="167"/>
    </location>
</feature>
<reference evidence="3" key="1">
    <citation type="journal article" date="2014" name="Proc. Natl. Acad. Sci. U.S.A.">
        <title>Extensive sampling of basidiomycete genomes demonstrates inadequacy of the white-rot/brown-rot paradigm for wood decay fungi.</title>
        <authorList>
            <person name="Riley R."/>
            <person name="Salamov A.A."/>
            <person name="Brown D.W."/>
            <person name="Nagy L.G."/>
            <person name="Floudas D."/>
            <person name="Held B.W."/>
            <person name="Levasseur A."/>
            <person name="Lombard V."/>
            <person name="Morin E."/>
            <person name="Otillar R."/>
            <person name="Lindquist E.A."/>
            <person name="Sun H."/>
            <person name="LaButti K.M."/>
            <person name="Schmutz J."/>
            <person name="Jabbour D."/>
            <person name="Luo H."/>
            <person name="Baker S.E."/>
            <person name="Pisabarro A.G."/>
            <person name="Walton J.D."/>
            <person name="Blanchette R.A."/>
            <person name="Henrissat B."/>
            <person name="Martin F."/>
            <person name="Cullen D."/>
            <person name="Hibbett D.S."/>
            <person name="Grigoriev I.V."/>
        </authorList>
    </citation>
    <scope>NUCLEOTIDE SEQUENCE [LARGE SCALE GENOMIC DNA]</scope>
    <source>
        <strain evidence="3">FD-172 SS1</strain>
    </source>
</reference>
<dbReference type="Proteomes" id="UP000027195">
    <property type="component" value="Unassembled WGS sequence"/>
</dbReference>